<feature type="chain" id="PRO_5046653172" evidence="2">
    <location>
        <begin position="21"/>
        <end position="213"/>
    </location>
</feature>
<dbReference type="EMBL" id="JAFCIX010000145">
    <property type="protein sequence ID" value="KAH6597389.1"/>
    <property type="molecule type" value="Genomic_DNA"/>
</dbReference>
<feature type="compositionally biased region" description="Basic and acidic residues" evidence="1">
    <location>
        <begin position="204"/>
        <end position="213"/>
    </location>
</feature>
<comment type="caution">
    <text evidence="3">The sequence shown here is derived from an EMBL/GenBank/DDBJ whole genome shotgun (WGS) entry which is preliminary data.</text>
</comment>
<proteinExistence type="predicted"/>
<dbReference type="Proteomes" id="UP001648503">
    <property type="component" value="Unassembled WGS sequence"/>
</dbReference>
<feature type="region of interest" description="Disordered" evidence="1">
    <location>
        <begin position="116"/>
        <end position="213"/>
    </location>
</feature>
<organism evidence="3 4">
    <name type="scientific">Batrachochytrium salamandrivorans</name>
    <dbReference type="NCBI Taxonomy" id="1357716"/>
    <lineage>
        <taxon>Eukaryota</taxon>
        <taxon>Fungi</taxon>
        <taxon>Fungi incertae sedis</taxon>
        <taxon>Chytridiomycota</taxon>
        <taxon>Chytridiomycota incertae sedis</taxon>
        <taxon>Chytridiomycetes</taxon>
        <taxon>Rhizophydiales</taxon>
        <taxon>Rhizophydiales incertae sedis</taxon>
        <taxon>Batrachochytrium</taxon>
    </lineage>
</organism>
<keyword evidence="2" id="KW-0732">Signal</keyword>
<accession>A0ABQ8FG03</accession>
<feature type="compositionally biased region" description="Polar residues" evidence="1">
    <location>
        <begin position="140"/>
        <end position="168"/>
    </location>
</feature>
<feature type="region of interest" description="Disordered" evidence="1">
    <location>
        <begin position="46"/>
        <end position="98"/>
    </location>
</feature>
<name>A0ABQ8FG03_9FUNG</name>
<feature type="compositionally biased region" description="Low complexity" evidence="1">
    <location>
        <begin position="116"/>
        <end position="126"/>
    </location>
</feature>
<feature type="signal peptide" evidence="2">
    <location>
        <begin position="1"/>
        <end position="20"/>
    </location>
</feature>
<evidence type="ECO:0000313" key="3">
    <source>
        <dbReference type="EMBL" id="KAH6597389.1"/>
    </source>
</evidence>
<sequence>MKVATATIISFIVASASTYASPAAYSANQEVNTHGSMIGSSANAHLEKRGKGPYGDYAQGMRGAHGPPPNNRHQRSYATRGRQQHPQRPNPPRLHRLNQQRHRTLTRELDPHGIPQYTQQQQRQQHPTPPRELGPYEIPQHSQQHYQVNQDVSNPHEMSQNAQSAKGETNTEDEHDKSQDEDGDTEDEHDKSQDEDGDTEDEDNKTQEKDMLE</sequence>
<evidence type="ECO:0000313" key="4">
    <source>
        <dbReference type="Proteomes" id="UP001648503"/>
    </source>
</evidence>
<protein>
    <submittedName>
        <fullName evidence="3">Uncharacterized protein</fullName>
    </submittedName>
</protein>
<keyword evidence="4" id="KW-1185">Reference proteome</keyword>
<reference evidence="3 4" key="1">
    <citation type="submission" date="2021-02" db="EMBL/GenBank/DDBJ databases">
        <title>Variation within the Batrachochytrium salamandrivorans European outbreak.</title>
        <authorList>
            <person name="Kelly M."/>
            <person name="Pasmans F."/>
            <person name="Shea T.P."/>
            <person name="Munoz J.F."/>
            <person name="Carranza S."/>
            <person name="Cuomo C.A."/>
            <person name="Martel A."/>
        </authorList>
    </citation>
    <scope>NUCLEOTIDE SEQUENCE [LARGE SCALE GENOMIC DNA]</scope>
    <source>
        <strain evidence="3 4">AMFP18/2</strain>
    </source>
</reference>
<gene>
    <name evidence="3" type="ORF">BASA50_004530</name>
</gene>
<evidence type="ECO:0000256" key="2">
    <source>
        <dbReference type="SAM" id="SignalP"/>
    </source>
</evidence>
<evidence type="ECO:0000256" key="1">
    <source>
        <dbReference type="SAM" id="MobiDB-lite"/>
    </source>
</evidence>